<comment type="caution">
    <text evidence="1">The sequence shown here is derived from an EMBL/GenBank/DDBJ whole genome shotgun (WGS) entry which is preliminary data.</text>
</comment>
<protein>
    <submittedName>
        <fullName evidence="1">Uncharacterized protein</fullName>
    </submittedName>
</protein>
<organism evidence="1 2">
    <name type="scientific">Trichinella pseudospiralis</name>
    <name type="common">Parasitic roundworm</name>
    <dbReference type="NCBI Taxonomy" id="6337"/>
    <lineage>
        <taxon>Eukaryota</taxon>
        <taxon>Metazoa</taxon>
        <taxon>Ecdysozoa</taxon>
        <taxon>Nematoda</taxon>
        <taxon>Enoplea</taxon>
        <taxon>Dorylaimia</taxon>
        <taxon>Trichinellida</taxon>
        <taxon>Trichinellidae</taxon>
        <taxon>Trichinella</taxon>
    </lineage>
</organism>
<keyword evidence="2" id="KW-1185">Reference proteome</keyword>
<evidence type="ECO:0000313" key="2">
    <source>
        <dbReference type="Proteomes" id="UP000054995"/>
    </source>
</evidence>
<name>A0A0V1FZY8_TRIPS</name>
<dbReference type="AlphaFoldDB" id="A0A0V1FZY8"/>
<dbReference type="Proteomes" id="UP000054995">
    <property type="component" value="Unassembled WGS sequence"/>
</dbReference>
<dbReference type="EMBL" id="JYDT01000012">
    <property type="protein sequence ID" value="KRY91595.1"/>
    <property type="molecule type" value="Genomic_DNA"/>
</dbReference>
<evidence type="ECO:0000313" key="1">
    <source>
        <dbReference type="EMBL" id="KRY91595.1"/>
    </source>
</evidence>
<proteinExistence type="predicted"/>
<sequence length="77" mass="9148">MKRCLPNGMNFKKQFIRHNLKKNELFYFQQEMNNTICEIFVKYFSDSQLNTIDCSFTDDETVVSGMTEVTLANFLLY</sequence>
<gene>
    <name evidence="1" type="ORF">T4D_1206</name>
</gene>
<reference evidence="1 2" key="1">
    <citation type="submission" date="2015-01" db="EMBL/GenBank/DDBJ databases">
        <title>Evolution of Trichinella species and genotypes.</title>
        <authorList>
            <person name="Korhonen P.K."/>
            <person name="Edoardo P."/>
            <person name="Giuseppe L.R."/>
            <person name="Gasser R.B."/>
        </authorList>
    </citation>
    <scope>NUCLEOTIDE SEQUENCE [LARGE SCALE GENOMIC DNA]</scope>
    <source>
        <strain evidence="1">ISS470</strain>
    </source>
</reference>
<accession>A0A0V1FZY8</accession>